<accession>A0A0G2HSU9</accession>
<evidence type="ECO:0000313" key="2">
    <source>
        <dbReference type="EMBL" id="KKZ61212.1"/>
    </source>
</evidence>
<dbReference type="EMBL" id="LCZI01001328">
    <property type="protein sequence ID" value="KKZ61212.1"/>
    <property type="molecule type" value="Genomic_DNA"/>
</dbReference>
<gene>
    <name evidence="2" type="ORF">EMCG_04167</name>
</gene>
<dbReference type="VEuPathDB" id="FungiDB:EMCG_04167"/>
<comment type="caution">
    <text evidence="2">The sequence shown here is derived from an EMBL/GenBank/DDBJ whole genome shotgun (WGS) entry which is preliminary data.</text>
</comment>
<name>A0A0G2HSU9_9EURO</name>
<organism evidence="2 3">
    <name type="scientific">[Emmonsia] crescens</name>
    <dbReference type="NCBI Taxonomy" id="73230"/>
    <lineage>
        <taxon>Eukaryota</taxon>
        <taxon>Fungi</taxon>
        <taxon>Dikarya</taxon>
        <taxon>Ascomycota</taxon>
        <taxon>Pezizomycotina</taxon>
        <taxon>Eurotiomycetes</taxon>
        <taxon>Eurotiomycetidae</taxon>
        <taxon>Onygenales</taxon>
        <taxon>Ajellomycetaceae</taxon>
        <taxon>Emergomyces</taxon>
    </lineage>
</organism>
<sequence length="85" mass="9761">MVALLRLCEPNRRGNRVNRNIDDQDDLLDQPEDSPAPEEDTMKCPTDICIVCCGLSHQSPHKFAPKRQDSLRRHLLEMHLAQAWA</sequence>
<feature type="region of interest" description="Disordered" evidence="1">
    <location>
        <begin position="14"/>
        <end position="41"/>
    </location>
</feature>
<evidence type="ECO:0000313" key="3">
    <source>
        <dbReference type="Proteomes" id="UP000034164"/>
    </source>
</evidence>
<reference evidence="3" key="1">
    <citation type="journal article" date="2015" name="PLoS Genet.">
        <title>The dynamic genome and transcriptome of the human fungal pathogen Blastomyces and close relative Emmonsia.</title>
        <authorList>
            <person name="Munoz J.F."/>
            <person name="Gauthier G.M."/>
            <person name="Desjardins C.A."/>
            <person name="Gallo J.E."/>
            <person name="Holder J."/>
            <person name="Sullivan T.D."/>
            <person name="Marty A.J."/>
            <person name="Carmen J.C."/>
            <person name="Chen Z."/>
            <person name="Ding L."/>
            <person name="Gujja S."/>
            <person name="Magrini V."/>
            <person name="Misas E."/>
            <person name="Mitreva M."/>
            <person name="Priest M."/>
            <person name="Saif S."/>
            <person name="Whiston E.A."/>
            <person name="Young S."/>
            <person name="Zeng Q."/>
            <person name="Goldman W.E."/>
            <person name="Mardis E.R."/>
            <person name="Taylor J.W."/>
            <person name="McEwen J.G."/>
            <person name="Clay O.K."/>
            <person name="Klein B.S."/>
            <person name="Cuomo C.A."/>
        </authorList>
    </citation>
    <scope>NUCLEOTIDE SEQUENCE [LARGE SCALE GENOMIC DNA]</scope>
    <source>
        <strain evidence="3">UAMH 3008</strain>
    </source>
</reference>
<protein>
    <submittedName>
        <fullName evidence="2">Uncharacterized protein</fullName>
    </submittedName>
</protein>
<proteinExistence type="predicted"/>
<evidence type="ECO:0000256" key="1">
    <source>
        <dbReference type="SAM" id="MobiDB-lite"/>
    </source>
</evidence>
<dbReference type="OrthoDB" id="4507027at2759"/>
<dbReference type="Proteomes" id="UP000034164">
    <property type="component" value="Unassembled WGS sequence"/>
</dbReference>
<feature type="compositionally biased region" description="Acidic residues" evidence="1">
    <location>
        <begin position="23"/>
        <end position="39"/>
    </location>
</feature>
<dbReference type="AlphaFoldDB" id="A0A0G2HSU9"/>